<evidence type="ECO:0000313" key="1">
    <source>
        <dbReference type="EMBL" id="CUO80367.1"/>
    </source>
</evidence>
<dbReference type="RefSeq" id="WP_055298255.1">
    <property type="nucleotide sequence ID" value="NZ_CZAP01000001.1"/>
</dbReference>
<name>A0A174I447_BACT4</name>
<evidence type="ECO:0008006" key="3">
    <source>
        <dbReference type="Google" id="ProtNLM"/>
    </source>
</evidence>
<dbReference type="Proteomes" id="UP000095576">
    <property type="component" value="Unassembled WGS sequence"/>
</dbReference>
<protein>
    <recommendedName>
        <fullName evidence="3">DUF4391 domain-containing protein</fullName>
    </recommendedName>
</protein>
<dbReference type="EMBL" id="CZAP01000001">
    <property type="protein sequence ID" value="CUO80367.1"/>
    <property type="molecule type" value="Genomic_DNA"/>
</dbReference>
<gene>
    <name evidence="1" type="ORF">ERS852511_00135</name>
</gene>
<evidence type="ECO:0000313" key="2">
    <source>
        <dbReference type="Proteomes" id="UP000095576"/>
    </source>
</evidence>
<proteinExistence type="predicted"/>
<dbReference type="InterPro" id="IPR025503">
    <property type="entry name" value="DUF4391"/>
</dbReference>
<dbReference type="Pfam" id="PF14335">
    <property type="entry name" value="DUF4391"/>
    <property type="match status" value="1"/>
</dbReference>
<accession>A0A174I447</accession>
<dbReference type="AlphaFoldDB" id="A0A174I447"/>
<sequence length="221" mass="25847">MENLLNLPVSTIVDKTVPKNAFWGRDSSIRNILTHEFDSIIWLYKLTPATLNVEKGNNVDEIDIFYCKMKNDNYDINIFRNIDALLPRQTLFIIEHNNKLDLLIHHKEMTIVKGEQKWICSSPEIKQCIEKESFCLQIIGHTMDTVYSGLLNQISSLNIRTEDEYKLKKANIEVITNLKKQISILESKARKEVQYRKKFELHQKILVLQNELDALKNCDIN</sequence>
<organism evidence="1 2">
    <name type="scientific">Bacteroides thetaiotaomicron</name>
    <dbReference type="NCBI Taxonomy" id="818"/>
    <lineage>
        <taxon>Bacteria</taxon>
        <taxon>Pseudomonadati</taxon>
        <taxon>Bacteroidota</taxon>
        <taxon>Bacteroidia</taxon>
        <taxon>Bacteroidales</taxon>
        <taxon>Bacteroidaceae</taxon>
        <taxon>Bacteroides</taxon>
    </lineage>
</organism>
<reference evidence="1 2" key="1">
    <citation type="submission" date="2015-09" db="EMBL/GenBank/DDBJ databases">
        <authorList>
            <consortium name="Pathogen Informatics"/>
        </authorList>
    </citation>
    <scope>NUCLEOTIDE SEQUENCE [LARGE SCALE GENOMIC DNA]</scope>
    <source>
        <strain evidence="1 2">2789STDY5834899</strain>
    </source>
</reference>